<proteinExistence type="predicted"/>
<dbReference type="AlphaFoldDB" id="A0AA46TPZ4"/>
<dbReference type="Proteomes" id="UP001164935">
    <property type="component" value="Chromosome"/>
</dbReference>
<accession>A0AA46TPZ4</accession>
<dbReference type="EMBL" id="CP096973">
    <property type="protein sequence ID" value="UYO74053.1"/>
    <property type="molecule type" value="Genomic_DNA"/>
</dbReference>
<name>A0AA46TPZ4_9GAMM</name>
<sequence>MSALLPAVANRYRGVWQRTLYAEPATSPYQQADTISRVFWLQGQYWHADLRLPATLPDFSGITCLTSCDHAQLEWLASLSAFAGITQIEGELCTWHRYQDLCPGLERDVGLLRWIDDDTLEERHPTGRYVEHWQRLTSDIPNETVRTDERGQLCWLQLGDYAMAITPRPANIRADTLFTPLNRLADETLRWRASLCFDFLQRTQAGWQVVLSTQPWREGWKYDNGINLPHPSRVIQASLRNPQ</sequence>
<evidence type="ECO:0000313" key="2">
    <source>
        <dbReference type="Proteomes" id="UP001164935"/>
    </source>
</evidence>
<protein>
    <submittedName>
        <fullName evidence="1">Uncharacterized protein</fullName>
    </submittedName>
</protein>
<gene>
    <name evidence="1" type="ORF">M0220_14395</name>
</gene>
<organism evidence="1 2">
    <name type="scientific">Halomonas qinghailakensis</name>
    <dbReference type="NCBI Taxonomy" id="2937790"/>
    <lineage>
        <taxon>Bacteria</taxon>
        <taxon>Pseudomonadati</taxon>
        <taxon>Pseudomonadota</taxon>
        <taxon>Gammaproteobacteria</taxon>
        <taxon>Oceanospirillales</taxon>
        <taxon>Halomonadaceae</taxon>
        <taxon>Halomonas</taxon>
    </lineage>
</organism>
<dbReference type="KEGG" id="hqn:M0220_14395"/>
<reference evidence="1" key="1">
    <citation type="submission" date="2022-05" db="EMBL/GenBank/DDBJ databases">
        <title>Complete sequence of a novel PHA-producing Halomonas strain.</title>
        <authorList>
            <person name="Zheng Z."/>
        </authorList>
    </citation>
    <scope>NUCLEOTIDE SEQUENCE</scope>
    <source>
        <strain evidence="1">ZZQ-149</strain>
    </source>
</reference>
<keyword evidence="2" id="KW-1185">Reference proteome</keyword>
<evidence type="ECO:0000313" key="1">
    <source>
        <dbReference type="EMBL" id="UYO74053.1"/>
    </source>
</evidence>
<dbReference type="RefSeq" id="WP_264018060.1">
    <property type="nucleotide sequence ID" value="NZ_CP096973.1"/>
</dbReference>